<keyword evidence="1" id="KW-1133">Transmembrane helix</keyword>
<comment type="caution">
    <text evidence="2">The sequence shown here is derived from an EMBL/GenBank/DDBJ whole genome shotgun (WGS) entry which is preliminary data.</text>
</comment>
<protein>
    <submittedName>
        <fullName evidence="2">Uncharacterized protein</fullName>
    </submittedName>
</protein>
<dbReference type="AlphaFoldDB" id="S0F5S3"/>
<keyword evidence="3" id="KW-1185">Reference proteome</keyword>
<feature type="non-terminal residue" evidence="2">
    <location>
        <position position="277"/>
    </location>
</feature>
<organism evidence="2 3">
    <name type="scientific">Phocaeicola coprophilus DSM 18228 = JCM 13818</name>
    <dbReference type="NCBI Taxonomy" id="547042"/>
    <lineage>
        <taxon>Bacteria</taxon>
        <taxon>Pseudomonadati</taxon>
        <taxon>Bacteroidota</taxon>
        <taxon>Bacteroidia</taxon>
        <taxon>Bacteroidales</taxon>
        <taxon>Bacteroidaceae</taxon>
        <taxon>Phocaeicola</taxon>
    </lineage>
</organism>
<gene>
    <name evidence="2" type="ORF">BACCOPRO_01028</name>
</gene>
<proteinExistence type="predicted"/>
<dbReference type="Proteomes" id="UP000014073">
    <property type="component" value="Unassembled WGS sequence"/>
</dbReference>
<dbReference type="STRING" id="547042.BACCOPRO_01028"/>
<name>S0F5S3_9BACT</name>
<evidence type="ECO:0000256" key="1">
    <source>
        <dbReference type="SAM" id="Phobius"/>
    </source>
</evidence>
<reference evidence="2 3" key="1">
    <citation type="submission" date="2008-12" db="EMBL/GenBank/DDBJ databases">
        <authorList>
            <person name="Fulton L."/>
            <person name="Clifton S."/>
            <person name="Fulton B."/>
            <person name="Xu J."/>
            <person name="Minx P."/>
            <person name="Pepin K.H."/>
            <person name="Johnson M."/>
            <person name="Bhonagiri V."/>
            <person name="Nash W.E."/>
            <person name="Mardis E.R."/>
            <person name="Wilson R.K."/>
        </authorList>
    </citation>
    <scope>NUCLEOTIDE SEQUENCE [LARGE SCALE GENOMIC DNA]</scope>
    <source>
        <strain evidence="2 3">DSM 18228</strain>
    </source>
</reference>
<dbReference type="HOGENOM" id="CLU_1100411_0_0_10"/>
<keyword evidence="1" id="KW-0812">Transmembrane</keyword>
<keyword evidence="1" id="KW-0472">Membrane</keyword>
<feature type="transmembrane region" description="Helical" evidence="1">
    <location>
        <begin position="190"/>
        <end position="209"/>
    </location>
</feature>
<evidence type="ECO:0000313" key="3">
    <source>
        <dbReference type="Proteomes" id="UP000014073"/>
    </source>
</evidence>
<sequence length="277" mass="32469">MIFQEDFRKDSDKIQKPKNISMSRSRMKHIIPYIAILLLATVTIYSNAEKERTRITERCQDTFSHAIRTEKKLLIKQFCMQYRQENSPNSLSVEDKKDWYDQNYLIATSPSRHQLDSLFRDGAHKINRNISTAIGYTFNGKNYFSGDESCRKSVIPVQECVYRKDTISTTDIVLQAYIHIPFYVPLQNTYTYAVVFMASVALAVCFLYTRRRKKNMTGIPLQELPETGNRTTDNARWIIISKEVWWDEKNHIIKKGETSMILTGESLKFFKLFLENK</sequence>
<dbReference type="eggNOG" id="COG3710">
    <property type="taxonomic scope" value="Bacteria"/>
</dbReference>
<evidence type="ECO:0000313" key="2">
    <source>
        <dbReference type="EMBL" id="EEF75539.1"/>
    </source>
</evidence>
<dbReference type="EMBL" id="ACBW01000081">
    <property type="protein sequence ID" value="EEF75539.1"/>
    <property type="molecule type" value="Genomic_DNA"/>
</dbReference>
<accession>S0F5S3</accession>
<feature type="transmembrane region" description="Helical" evidence="1">
    <location>
        <begin position="30"/>
        <end position="48"/>
    </location>
</feature>